<keyword evidence="1" id="KW-0472">Membrane</keyword>
<evidence type="ECO:0000313" key="3">
    <source>
        <dbReference type="Proteomes" id="UP000034883"/>
    </source>
</evidence>
<evidence type="ECO:0000256" key="1">
    <source>
        <dbReference type="SAM" id="Phobius"/>
    </source>
</evidence>
<dbReference type="KEGG" id="samy:DB32_004247"/>
<organism evidence="2 3">
    <name type="scientific">Sandaracinus amylolyticus</name>
    <dbReference type="NCBI Taxonomy" id="927083"/>
    <lineage>
        <taxon>Bacteria</taxon>
        <taxon>Pseudomonadati</taxon>
        <taxon>Myxococcota</taxon>
        <taxon>Polyangia</taxon>
        <taxon>Polyangiales</taxon>
        <taxon>Sandaracinaceae</taxon>
        <taxon>Sandaracinus</taxon>
    </lineage>
</organism>
<sequence>MEAWIATRELPDAAWIALALCALEMLALMLPRRWIARLAFLPLTAERIVRVPPEVRVVDVRAGYRSAAVRVARGLPARVAIADTVLATSTTRRGRSFCWGERRRAWPVRVDLAWEDDGVHLRARMLPVPLVTPLVLAVSIAEVTLRASSSLPAIALLAAAVSALAWIAQRAEPRPTAIERAYDAVERALTRPAPAVRDVSSCAR</sequence>
<dbReference type="Proteomes" id="UP000034883">
    <property type="component" value="Chromosome"/>
</dbReference>
<keyword evidence="1" id="KW-0812">Transmembrane</keyword>
<keyword evidence="1" id="KW-1133">Transmembrane helix</keyword>
<dbReference type="STRING" id="927083.DB32_004247"/>
<proteinExistence type="predicted"/>
<gene>
    <name evidence="2" type="ORF">DB32_004247</name>
</gene>
<keyword evidence="3" id="KW-1185">Reference proteome</keyword>
<dbReference type="RefSeq" id="WP_053234395.1">
    <property type="nucleotide sequence ID" value="NZ_CP011125.1"/>
</dbReference>
<name>A0A0F6W4C8_9BACT</name>
<evidence type="ECO:0000313" key="2">
    <source>
        <dbReference type="EMBL" id="AKF07098.1"/>
    </source>
</evidence>
<feature type="transmembrane region" description="Helical" evidence="1">
    <location>
        <begin position="13"/>
        <end position="30"/>
    </location>
</feature>
<reference evidence="2 3" key="1">
    <citation type="submission" date="2015-03" db="EMBL/GenBank/DDBJ databases">
        <title>Genome assembly of Sandaracinus amylolyticus DSM 53668.</title>
        <authorList>
            <person name="Sharma G."/>
            <person name="Subramanian S."/>
        </authorList>
    </citation>
    <scope>NUCLEOTIDE SEQUENCE [LARGE SCALE GENOMIC DNA]</scope>
    <source>
        <strain evidence="2 3">DSM 53668</strain>
    </source>
</reference>
<protein>
    <submittedName>
        <fullName evidence="2">Uncharacterized protein</fullName>
    </submittedName>
</protein>
<dbReference type="EMBL" id="CP011125">
    <property type="protein sequence ID" value="AKF07098.1"/>
    <property type="molecule type" value="Genomic_DNA"/>
</dbReference>
<accession>A0A0F6W4C8</accession>
<dbReference type="AlphaFoldDB" id="A0A0F6W4C8"/>